<dbReference type="CDD" id="cd16278">
    <property type="entry name" value="metallo-hydrolase-like_MBL-fold"/>
    <property type="match status" value="1"/>
</dbReference>
<accession>A0A2K2UC61</accession>
<feature type="domain" description="Metallo-beta-lactamase" evidence="2">
    <location>
        <begin position="58"/>
        <end position="218"/>
    </location>
</feature>
<evidence type="ECO:0000256" key="1">
    <source>
        <dbReference type="SAM" id="MobiDB-lite"/>
    </source>
</evidence>
<evidence type="ECO:0000259" key="2">
    <source>
        <dbReference type="SMART" id="SM00849"/>
    </source>
</evidence>
<dbReference type="Proteomes" id="UP000236197">
    <property type="component" value="Unassembled WGS sequence"/>
</dbReference>
<gene>
    <name evidence="3" type="ORF">C2L71_05975</name>
</gene>
<dbReference type="RefSeq" id="WP_103264876.1">
    <property type="nucleotide sequence ID" value="NZ_CABMLE010000005.1"/>
</dbReference>
<dbReference type="InterPro" id="IPR036388">
    <property type="entry name" value="WH-like_DNA-bd_sf"/>
</dbReference>
<dbReference type="PANTHER" id="PTHR23131">
    <property type="entry name" value="ENDORIBONUCLEASE LACTB2"/>
    <property type="match status" value="1"/>
</dbReference>
<dbReference type="SMART" id="SM00849">
    <property type="entry name" value="Lactamase_B"/>
    <property type="match status" value="1"/>
</dbReference>
<dbReference type="OrthoDB" id="9788263at2"/>
<dbReference type="InterPro" id="IPR001279">
    <property type="entry name" value="Metallo-B-lactamas"/>
</dbReference>
<dbReference type="Gene3D" id="3.60.15.10">
    <property type="entry name" value="Ribonuclease Z/Hydroxyacylglutathione hydrolase-like"/>
    <property type="match status" value="1"/>
</dbReference>
<reference evidence="4" key="1">
    <citation type="submission" date="2018-01" db="EMBL/GenBank/DDBJ databases">
        <title>Rubneribacter badeniensis gen. nov., sp. nov., and Colonibacter rubneri, gen. nov., sp. nov., WGS of new members of the Eggerthellaceae.</title>
        <authorList>
            <person name="Danylec N."/>
            <person name="Stoll D.A."/>
            <person name="Doetsch A."/>
            <person name="Kulling S.E."/>
            <person name="Huch M."/>
        </authorList>
    </citation>
    <scope>NUCLEOTIDE SEQUENCE [LARGE SCALE GENOMIC DNA]</scope>
    <source>
        <strain evidence="4">ResAG-96</strain>
    </source>
</reference>
<organism evidence="3 4">
    <name type="scientific">Enteroscipio rubneri</name>
    <dbReference type="NCBI Taxonomy" id="2070686"/>
    <lineage>
        <taxon>Bacteria</taxon>
        <taxon>Bacillati</taxon>
        <taxon>Actinomycetota</taxon>
        <taxon>Coriobacteriia</taxon>
        <taxon>Eggerthellales</taxon>
        <taxon>Eggerthellaceae</taxon>
        <taxon>Enteroscipio</taxon>
    </lineage>
</organism>
<name>A0A2K2UC61_9ACTN</name>
<evidence type="ECO:0000313" key="3">
    <source>
        <dbReference type="EMBL" id="PNV67822.1"/>
    </source>
</evidence>
<dbReference type="AlphaFoldDB" id="A0A2K2UC61"/>
<dbReference type="EMBL" id="PPEK01000005">
    <property type="protein sequence ID" value="PNV67822.1"/>
    <property type="molecule type" value="Genomic_DNA"/>
</dbReference>
<dbReference type="Gene3D" id="1.10.10.10">
    <property type="entry name" value="Winged helix-like DNA-binding domain superfamily/Winged helix DNA-binding domain"/>
    <property type="match status" value="1"/>
</dbReference>
<protein>
    <recommendedName>
        <fullName evidence="2">Metallo-beta-lactamase domain-containing protein</fullName>
    </recommendedName>
</protein>
<feature type="region of interest" description="Disordered" evidence="1">
    <location>
        <begin position="1"/>
        <end position="23"/>
    </location>
</feature>
<dbReference type="SUPFAM" id="SSF56281">
    <property type="entry name" value="Metallo-hydrolase/oxidoreductase"/>
    <property type="match status" value="1"/>
</dbReference>
<keyword evidence="4" id="KW-1185">Reference proteome</keyword>
<dbReference type="Pfam" id="PF00753">
    <property type="entry name" value="Lactamase_B"/>
    <property type="match status" value="1"/>
</dbReference>
<dbReference type="InterPro" id="IPR036866">
    <property type="entry name" value="RibonucZ/Hydroxyglut_hydro"/>
</dbReference>
<comment type="caution">
    <text evidence="3">The sequence shown here is derived from an EMBL/GenBank/DDBJ whole genome shotgun (WGS) entry which is preliminary data.</text>
</comment>
<sequence length="291" mass="31285">MSTSLEQPGGATPPTLADAARRAPDIIERAPDTWTGGRLSPRARCVLADNPSPLTYLGTNTWILSEPGCSGCVVVDPGPAEQAHLRAVQAAVDEDGLEVVLVVLTHDHIDHAQGAQAFADTVGAPIVGRREGTLQDGPLRLEKPGPLLEVLSLPGHSSDSIGLVFPADASIVTGDFIFLQSSTLICWPDGSLSAYLESLDALHRVVSQQGIERLLTAHGLPIVDPLPAIERQEAHRRRRLDRVRAVIEEGAGRDIERITERVYQGVDVRLNAAVRCNIQAQLAYLEEHGEL</sequence>
<evidence type="ECO:0000313" key="4">
    <source>
        <dbReference type="Proteomes" id="UP000236197"/>
    </source>
</evidence>
<dbReference type="PANTHER" id="PTHR23131:SF0">
    <property type="entry name" value="ENDORIBONUCLEASE LACTB2"/>
    <property type="match status" value="1"/>
</dbReference>
<proteinExistence type="predicted"/>
<dbReference type="InterPro" id="IPR050662">
    <property type="entry name" value="Sec-metab_biosynth-thioest"/>
</dbReference>